<dbReference type="EMBL" id="WISZ01000197">
    <property type="protein sequence ID" value="MQX11792.1"/>
    <property type="molecule type" value="Genomic_DNA"/>
</dbReference>
<evidence type="ECO:0000313" key="4">
    <source>
        <dbReference type="Proteomes" id="UP000466694"/>
    </source>
</evidence>
<protein>
    <recommendedName>
        <fullName evidence="5">Transmembrane protein</fullName>
    </recommendedName>
</protein>
<gene>
    <name evidence="3" type="ORF">GHK48_27000</name>
</gene>
<organism evidence="3 4">
    <name type="scientific">Rhizobium fredii</name>
    <name type="common">Sinorhizobium fredii</name>
    <dbReference type="NCBI Taxonomy" id="380"/>
    <lineage>
        <taxon>Bacteria</taxon>
        <taxon>Pseudomonadati</taxon>
        <taxon>Pseudomonadota</taxon>
        <taxon>Alphaproteobacteria</taxon>
        <taxon>Hyphomicrobiales</taxon>
        <taxon>Rhizobiaceae</taxon>
        <taxon>Sinorhizobium/Ensifer group</taxon>
        <taxon>Sinorhizobium</taxon>
    </lineage>
</organism>
<sequence>MAPRFEALNRLFESVRESNHDFRVTTDPFPPLDPDKLAKTMELPRKGAENGKDNRPVQASQAPDDVEQAVIEHIENERHESYQILEDNFHRFATRLRNLDFNAHFGLIRQANISSLTDFKAEVASGRDELFGLRKSLKEADEELADFREANELKRVARIKSPISTAVKWLVIAAVLIIETVVNGIYLSEGNEQGLIGGIGVAFGFAFVNVAATVVLALYVIPNVVHRRRGWNLVGYLGVCGWLFVAVGLNFVMAHYREASGDTFTQVGALVMGRLRNAPFTMDDMDSWILFATGLVFSTVALVEALLIRDPYPGYAGVYFRYATARKSYVDHKNHLIETLQGIRDDHNLKLETVIRDLVKRRREAAAIIDSRTRIANLFTEHQNHLESAARKLLTMYREANRETRTEPEPIHFSSQYMMERRKAVPNTGEDWSDQDLAEGIKSAQADIQEQMRQIGQEFAMAVDAYHQLDTLFPETINGKAQA</sequence>
<dbReference type="RefSeq" id="WP_060563501.1">
    <property type="nucleotide sequence ID" value="NZ_WISZ01000197.1"/>
</dbReference>
<proteinExistence type="predicted"/>
<dbReference type="AlphaFoldDB" id="A0A844AI54"/>
<feature type="region of interest" description="Disordered" evidence="1">
    <location>
        <begin position="44"/>
        <end position="65"/>
    </location>
</feature>
<keyword evidence="2" id="KW-0472">Membrane</keyword>
<keyword evidence="2" id="KW-0812">Transmembrane</keyword>
<keyword evidence="2" id="KW-1133">Transmembrane helix</keyword>
<evidence type="ECO:0000256" key="2">
    <source>
        <dbReference type="SAM" id="Phobius"/>
    </source>
</evidence>
<feature type="transmembrane region" description="Helical" evidence="2">
    <location>
        <begin position="194"/>
        <end position="221"/>
    </location>
</feature>
<comment type="caution">
    <text evidence="3">The sequence shown here is derived from an EMBL/GenBank/DDBJ whole genome shotgun (WGS) entry which is preliminary data.</text>
</comment>
<evidence type="ECO:0008006" key="5">
    <source>
        <dbReference type="Google" id="ProtNLM"/>
    </source>
</evidence>
<feature type="transmembrane region" description="Helical" evidence="2">
    <location>
        <begin position="288"/>
        <end position="308"/>
    </location>
</feature>
<feature type="transmembrane region" description="Helical" evidence="2">
    <location>
        <begin position="167"/>
        <end position="188"/>
    </location>
</feature>
<dbReference type="Proteomes" id="UP000466694">
    <property type="component" value="Unassembled WGS sequence"/>
</dbReference>
<name>A0A844AI54_RHIFR</name>
<feature type="compositionally biased region" description="Basic and acidic residues" evidence="1">
    <location>
        <begin position="44"/>
        <end position="55"/>
    </location>
</feature>
<evidence type="ECO:0000256" key="1">
    <source>
        <dbReference type="SAM" id="MobiDB-lite"/>
    </source>
</evidence>
<accession>A0A844AI54</accession>
<evidence type="ECO:0000313" key="3">
    <source>
        <dbReference type="EMBL" id="MQX11792.1"/>
    </source>
</evidence>
<feature type="transmembrane region" description="Helical" evidence="2">
    <location>
        <begin position="233"/>
        <end position="256"/>
    </location>
</feature>
<reference evidence="3 4" key="1">
    <citation type="journal article" date="2013" name="Genome Biol.">
        <title>Comparative genomics of the core and accessory genomes of 48 Sinorhizobium strains comprising five genospecies.</title>
        <authorList>
            <person name="Sugawara M."/>
            <person name="Epstein B."/>
            <person name="Badgley B.D."/>
            <person name="Unno T."/>
            <person name="Xu L."/>
            <person name="Reese J."/>
            <person name="Gyaneshwar P."/>
            <person name="Denny R."/>
            <person name="Mudge J."/>
            <person name="Bharti A.K."/>
            <person name="Farmer A.D."/>
            <person name="May G.D."/>
            <person name="Woodward J.E."/>
            <person name="Medigue C."/>
            <person name="Vallenet D."/>
            <person name="Lajus A."/>
            <person name="Rouy Z."/>
            <person name="Martinez-Vaz B."/>
            <person name="Tiffin P."/>
            <person name="Young N.D."/>
            <person name="Sadowsky M.J."/>
        </authorList>
    </citation>
    <scope>NUCLEOTIDE SEQUENCE [LARGE SCALE GENOMIC DNA]</scope>
    <source>
        <strain evidence="3 4">USDA205</strain>
    </source>
</reference>